<keyword evidence="4" id="KW-1185">Reference proteome</keyword>
<reference evidence="3 4" key="1">
    <citation type="submission" date="2024-01" db="EMBL/GenBank/DDBJ databases">
        <title>Complete genome sequence of Citroniella saccharovorans strain M6.X9, isolated from human fecal sample.</title>
        <authorList>
            <person name="Cheng G."/>
            <person name="Westerholm M."/>
            <person name="Schnurer A."/>
        </authorList>
    </citation>
    <scope>NUCLEOTIDE SEQUENCE [LARGE SCALE GENOMIC DNA]</scope>
    <source>
        <strain evidence="3 4">DSM 29873</strain>
    </source>
</reference>
<dbReference type="AlphaFoldDB" id="A0AAW9MVY3"/>
<protein>
    <submittedName>
        <fullName evidence="3">Uncharacterized protein</fullName>
    </submittedName>
</protein>
<keyword evidence="2" id="KW-1133">Transmembrane helix</keyword>
<feature type="transmembrane region" description="Helical" evidence="2">
    <location>
        <begin position="44"/>
        <end position="62"/>
    </location>
</feature>
<gene>
    <name evidence="3" type="ORF">VLK81_01280</name>
</gene>
<keyword evidence="2" id="KW-0812">Transmembrane</keyword>
<dbReference type="RefSeq" id="WP_324618705.1">
    <property type="nucleotide sequence ID" value="NZ_JAYKOT010000001.1"/>
</dbReference>
<dbReference type="Proteomes" id="UP001357733">
    <property type="component" value="Unassembled WGS sequence"/>
</dbReference>
<feature type="region of interest" description="Disordered" evidence="1">
    <location>
        <begin position="66"/>
        <end position="144"/>
    </location>
</feature>
<feature type="compositionally biased region" description="Low complexity" evidence="1">
    <location>
        <begin position="80"/>
        <end position="114"/>
    </location>
</feature>
<feature type="compositionally biased region" description="Basic and acidic residues" evidence="1">
    <location>
        <begin position="67"/>
        <end position="77"/>
    </location>
</feature>
<keyword evidence="2" id="KW-0472">Membrane</keyword>
<comment type="caution">
    <text evidence="3">The sequence shown here is derived from an EMBL/GenBank/DDBJ whole genome shotgun (WGS) entry which is preliminary data.</text>
</comment>
<name>A0AAW9MVY3_9FIRM</name>
<evidence type="ECO:0000256" key="2">
    <source>
        <dbReference type="SAM" id="Phobius"/>
    </source>
</evidence>
<evidence type="ECO:0000313" key="3">
    <source>
        <dbReference type="EMBL" id="MEB3428669.1"/>
    </source>
</evidence>
<accession>A0AAW9MVY3</accession>
<dbReference type="EMBL" id="JAYKOT010000001">
    <property type="protein sequence ID" value="MEB3428669.1"/>
    <property type="molecule type" value="Genomic_DNA"/>
</dbReference>
<organism evidence="3 4">
    <name type="scientific">Citroniella saccharovorans</name>
    <dbReference type="NCBI Taxonomy" id="2053367"/>
    <lineage>
        <taxon>Bacteria</taxon>
        <taxon>Bacillati</taxon>
        <taxon>Bacillota</taxon>
        <taxon>Tissierellia</taxon>
        <taxon>Tissierellales</taxon>
        <taxon>Peptoniphilaceae</taxon>
        <taxon>Citroniella</taxon>
    </lineage>
</organism>
<feature type="compositionally biased region" description="Polar residues" evidence="1">
    <location>
        <begin position="127"/>
        <end position="144"/>
    </location>
</feature>
<proteinExistence type="predicted"/>
<sequence length="247" mass="27760">MKETIKTYLDNETTKLASGQKPIREDILKKVDKLPFFYYMKKTFFMLIGLVIILAIVIFAFAKPSSKNKDKKPENKVTETSSPNTSQTNTNNSTTSSPDKNQNNNNTQNTTNTNELNKDKTNESTEDGQNADTTNTDSSVNSISNKKTDKFDVTVKNSEVSFDSPKLDIYVKNLGEETSITSTFDVYKDGNKLELKEEIQSVEAQLKKDAVLYIGIDLSDYEGFDKGKYKISKELSGEEVSFDITVK</sequence>
<evidence type="ECO:0000313" key="4">
    <source>
        <dbReference type="Proteomes" id="UP001357733"/>
    </source>
</evidence>
<evidence type="ECO:0000256" key="1">
    <source>
        <dbReference type="SAM" id="MobiDB-lite"/>
    </source>
</evidence>